<evidence type="ECO:0000313" key="1">
    <source>
        <dbReference type="EMBL" id="SHJ69413.1"/>
    </source>
</evidence>
<dbReference type="EMBL" id="FRAE01000066">
    <property type="protein sequence ID" value="SHK39994.1"/>
    <property type="molecule type" value="Genomic_DNA"/>
</dbReference>
<gene>
    <name evidence="1" type="ORF">SAMN02744037_00632</name>
    <name evidence="2" type="ORF">SAMN02744037_02261</name>
</gene>
<dbReference type="EMBL" id="FRAE01000010">
    <property type="protein sequence ID" value="SHJ69413.1"/>
    <property type="molecule type" value="Genomic_DNA"/>
</dbReference>
<dbReference type="STRING" id="1123349.SAMN02744037_00632"/>
<dbReference type="Proteomes" id="UP000242497">
    <property type="component" value="Unassembled WGS sequence"/>
</dbReference>
<accession>A0A1M6S593</accession>
<evidence type="ECO:0000313" key="3">
    <source>
        <dbReference type="Proteomes" id="UP000242497"/>
    </source>
</evidence>
<evidence type="ECO:0000313" key="2">
    <source>
        <dbReference type="EMBL" id="SHK39994.1"/>
    </source>
</evidence>
<keyword evidence="3" id="KW-1185">Reference proteome</keyword>
<reference evidence="2" key="1">
    <citation type="submission" date="2016-11" db="EMBL/GenBank/DDBJ databases">
        <authorList>
            <person name="Jaros S."/>
            <person name="Januszkiewicz K."/>
            <person name="Wedrychowicz H."/>
        </authorList>
    </citation>
    <scope>NUCLEOTIDE SEQUENCE [LARGE SCALE GENOMIC DNA]</scope>
    <source>
        <strain evidence="2">DSM 15518</strain>
    </source>
</reference>
<dbReference type="OrthoDB" id="1753148at2"/>
<name>A0A1M6S593_9FIRM</name>
<dbReference type="RefSeq" id="WP_159428978.1">
    <property type="nucleotide sequence ID" value="NZ_FRAE01000010.1"/>
</dbReference>
<feature type="non-terminal residue" evidence="2">
    <location>
        <position position="1"/>
    </location>
</feature>
<organism evidence="2 3">
    <name type="scientific">Tepidibacter formicigenes DSM 15518</name>
    <dbReference type="NCBI Taxonomy" id="1123349"/>
    <lineage>
        <taxon>Bacteria</taxon>
        <taxon>Bacillati</taxon>
        <taxon>Bacillota</taxon>
        <taxon>Clostridia</taxon>
        <taxon>Peptostreptococcales</taxon>
        <taxon>Peptostreptococcaceae</taxon>
        <taxon>Tepidibacter</taxon>
    </lineage>
</organism>
<reference evidence="3" key="2">
    <citation type="submission" date="2016-11" db="EMBL/GenBank/DDBJ databases">
        <authorList>
            <person name="Varghese N."/>
            <person name="Submissions S."/>
        </authorList>
    </citation>
    <scope>NUCLEOTIDE SEQUENCE [LARGE SCALE GENOMIC DNA]</scope>
    <source>
        <strain evidence="3">DSM 15518</strain>
    </source>
</reference>
<proteinExistence type="predicted"/>
<dbReference type="AlphaFoldDB" id="A0A1M6S593"/>
<sequence>RYPIMKDLEKENFLDMGEDEEAYPFGIETDEKTYRYQCLECGFEEDVPRFIIDEFIEDDFFASGCDIENFEVKMPILICPKCNGELVSKNTDE</sequence>
<protein>
    <submittedName>
        <fullName evidence="2">Uncharacterized protein</fullName>
    </submittedName>
</protein>